<dbReference type="Proteomes" id="UP000253769">
    <property type="component" value="Unassembled WGS sequence"/>
</dbReference>
<name>A0A369WBQ5_9GAMM</name>
<dbReference type="RefSeq" id="WP_114695784.1">
    <property type="nucleotide sequence ID" value="NZ_QQOH01000003.1"/>
</dbReference>
<keyword evidence="1" id="KW-0812">Transmembrane</keyword>
<evidence type="ECO:0000256" key="1">
    <source>
        <dbReference type="SAM" id="Phobius"/>
    </source>
</evidence>
<keyword evidence="1" id="KW-1133">Transmembrane helix</keyword>
<protein>
    <submittedName>
        <fullName evidence="2">Uncharacterized protein</fullName>
    </submittedName>
</protein>
<dbReference type="OrthoDB" id="7061660at2"/>
<dbReference type="AlphaFoldDB" id="A0A369WBQ5"/>
<gene>
    <name evidence="2" type="ORF">DV711_11130</name>
</gene>
<reference evidence="2 3" key="1">
    <citation type="submission" date="2018-07" db="EMBL/GenBank/DDBJ databases">
        <title>Motiliproteus coralliicola sp. nov., a bacterium isolated from Coral.</title>
        <authorList>
            <person name="Wang G."/>
        </authorList>
    </citation>
    <scope>NUCLEOTIDE SEQUENCE [LARGE SCALE GENOMIC DNA]</scope>
    <source>
        <strain evidence="2 3">C34</strain>
    </source>
</reference>
<accession>A0A369WBQ5</accession>
<evidence type="ECO:0000313" key="3">
    <source>
        <dbReference type="Proteomes" id="UP000253769"/>
    </source>
</evidence>
<evidence type="ECO:0000313" key="2">
    <source>
        <dbReference type="EMBL" id="RDE19440.1"/>
    </source>
</evidence>
<organism evidence="2 3">
    <name type="scientific">Motiliproteus coralliicola</name>
    <dbReference type="NCBI Taxonomy" id="2283196"/>
    <lineage>
        <taxon>Bacteria</taxon>
        <taxon>Pseudomonadati</taxon>
        <taxon>Pseudomonadota</taxon>
        <taxon>Gammaproteobacteria</taxon>
        <taxon>Oceanospirillales</taxon>
        <taxon>Oceanospirillaceae</taxon>
        <taxon>Motiliproteus</taxon>
    </lineage>
</organism>
<feature type="transmembrane region" description="Helical" evidence="1">
    <location>
        <begin position="7"/>
        <end position="25"/>
    </location>
</feature>
<keyword evidence="1" id="KW-0472">Membrane</keyword>
<feature type="transmembrane region" description="Helical" evidence="1">
    <location>
        <begin position="65"/>
        <end position="83"/>
    </location>
</feature>
<comment type="caution">
    <text evidence="2">The sequence shown here is derived from an EMBL/GenBank/DDBJ whole genome shotgun (WGS) entry which is preliminary data.</text>
</comment>
<proteinExistence type="predicted"/>
<dbReference type="EMBL" id="QQOH01000003">
    <property type="protein sequence ID" value="RDE19440.1"/>
    <property type="molecule type" value="Genomic_DNA"/>
</dbReference>
<keyword evidence="3" id="KW-1185">Reference proteome</keyword>
<sequence length="170" mass="19303">MDINIVDILNTGVTGFAFLMLFLGYKLTSDVQSKIFEKRADEFPSVEMYKEWKSLVTSQLNNTRYFLVFSLIFFAGGLFLLLYQAESKIILAITPLDHAYAPLVHHQSETLKLSDTGRATLSVKDEHNISISYEKLLNRIQELTFTLEDQKLVTKDLVLINANNATDSGF</sequence>